<accession>A0A814PTS4</accession>
<dbReference type="EMBL" id="CAJNOL010001254">
    <property type="protein sequence ID" value="CAF1322735.1"/>
    <property type="molecule type" value="Genomic_DNA"/>
</dbReference>
<comment type="caution">
    <text evidence="2">The sequence shown here is derived from an EMBL/GenBank/DDBJ whole genome shotgun (WGS) entry which is preliminary data.</text>
</comment>
<keyword evidence="1" id="KW-0175">Coiled coil</keyword>
<sequence length="128" mass="14171">TTTVSETTTSVTTTVSETTTSATTTTASTTAPSVVSVTSFSSNCNQDITKTITYLEKDRGTLSIDHLHKITKCTLENEAKGEFITRFDQFNAQIKRVEQKIEDADKRVNKKVDQLPQKIDNNYETNAT</sequence>
<evidence type="ECO:0000313" key="2">
    <source>
        <dbReference type="EMBL" id="CAF1110491.1"/>
    </source>
</evidence>
<organism evidence="2 4">
    <name type="scientific">Rotaria sordida</name>
    <dbReference type="NCBI Taxonomy" id="392033"/>
    <lineage>
        <taxon>Eukaryota</taxon>
        <taxon>Metazoa</taxon>
        <taxon>Spiralia</taxon>
        <taxon>Gnathifera</taxon>
        <taxon>Rotifera</taxon>
        <taxon>Eurotatoria</taxon>
        <taxon>Bdelloidea</taxon>
        <taxon>Philodinida</taxon>
        <taxon>Philodinidae</taxon>
        <taxon>Rotaria</taxon>
    </lineage>
</organism>
<reference evidence="2" key="1">
    <citation type="submission" date="2021-02" db="EMBL/GenBank/DDBJ databases">
        <authorList>
            <person name="Nowell W R."/>
        </authorList>
    </citation>
    <scope>NUCLEOTIDE SEQUENCE</scope>
</reference>
<evidence type="ECO:0000313" key="4">
    <source>
        <dbReference type="Proteomes" id="UP000663854"/>
    </source>
</evidence>
<protein>
    <submittedName>
        <fullName evidence="2">Uncharacterized protein</fullName>
    </submittedName>
</protein>
<dbReference type="Proteomes" id="UP000663870">
    <property type="component" value="Unassembled WGS sequence"/>
</dbReference>
<dbReference type="EMBL" id="CAJNOH010000718">
    <property type="protein sequence ID" value="CAF1110491.1"/>
    <property type="molecule type" value="Genomic_DNA"/>
</dbReference>
<feature type="non-terminal residue" evidence="2">
    <location>
        <position position="1"/>
    </location>
</feature>
<dbReference type="AlphaFoldDB" id="A0A814PTS4"/>
<evidence type="ECO:0000256" key="1">
    <source>
        <dbReference type="SAM" id="Coils"/>
    </source>
</evidence>
<feature type="coiled-coil region" evidence="1">
    <location>
        <begin position="87"/>
        <end position="114"/>
    </location>
</feature>
<proteinExistence type="predicted"/>
<gene>
    <name evidence="3" type="ORF">JXQ802_LOCUS30631</name>
    <name evidence="2" type="ORF">PYM288_LOCUS20164</name>
</gene>
<evidence type="ECO:0000313" key="3">
    <source>
        <dbReference type="EMBL" id="CAF1322735.1"/>
    </source>
</evidence>
<evidence type="ECO:0000313" key="5">
    <source>
        <dbReference type="Proteomes" id="UP000663870"/>
    </source>
</evidence>
<keyword evidence="5" id="KW-1185">Reference proteome</keyword>
<dbReference type="Proteomes" id="UP000663854">
    <property type="component" value="Unassembled WGS sequence"/>
</dbReference>
<name>A0A814PTS4_9BILA</name>